<dbReference type="EMBL" id="QGNW01000763">
    <property type="protein sequence ID" value="RVW62679.1"/>
    <property type="molecule type" value="Genomic_DNA"/>
</dbReference>
<dbReference type="Proteomes" id="UP000288805">
    <property type="component" value="Unassembled WGS sequence"/>
</dbReference>
<evidence type="ECO:0000256" key="1">
    <source>
        <dbReference type="SAM" id="MobiDB-lite"/>
    </source>
</evidence>
<reference evidence="2 3" key="1">
    <citation type="journal article" date="2018" name="PLoS Genet.">
        <title>Population sequencing reveals clonal diversity and ancestral inbreeding in the grapevine cultivar Chardonnay.</title>
        <authorList>
            <person name="Roach M.J."/>
            <person name="Johnson D.L."/>
            <person name="Bohlmann J."/>
            <person name="van Vuuren H.J."/>
            <person name="Jones S.J."/>
            <person name="Pretorius I.S."/>
            <person name="Schmidt S.A."/>
            <person name="Borneman A.R."/>
        </authorList>
    </citation>
    <scope>NUCLEOTIDE SEQUENCE [LARGE SCALE GENOMIC DNA]</scope>
    <source>
        <strain evidence="3">cv. Chardonnay</strain>
        <tissue evidence="2">Leaf</tissue>
    </source>
</reference>
<accession>A0A438FRV7</accession>
<name>A0A438FRV7_VITVI</name>
<proteinExistence type="predicted"/>
<protein>
    <submittedName>
        <fullName evidence="2">Uncharacterized protein</fullName>
    </submittedName>
</protein>
<gene>
    <name evidence="2" type="ORF">CK203_062676</name>
</gene>
<evidence type="ECO:0000313" key="3">
    <source>
        <dbReference type="Proteomes" id="UP000288805"/>
    </source>
</evidence>
<evidence type="ECO:0000313" key="2">
    <source>
        <dbReference type="EMBL" id="RVW62679.1"/>
    </source>
</evidence>
<sequence length="80" mass="8881">MKVLWPFTSHCSNNKSLKEVKDICIWEYASWVLGLLPTSHTEDRILFNALAFVQGCLGPGDSSKAPSVEIETTSKQKQVA</sequence>
<comment type="caution">
    <text evidence="2">The sequence shown here is derived from an EMBL/GenBank/DDBJ whole genome shotgun (WGS) entry which is preliminary data.</text>
</comment>
<organism evidence="2 3">
    <name type="scientific">Vitis vinifera</name>
    <name type="common">Grape</name>
    <dbReference type="NCBI Taxonomy" id="29760"/>
    <lineage>
        <taxon>Eukaryota</taxon>
        <taxon>Viridiplantae</taxon>
        <taxon>Streptophyta</taxon>
        <taxon>Embryophyta</taxon>
        <taxon>Tracheophyta</taxon>
        <taxon>Spermatophyta</taxon>
        <taxon>Magnoliopsida</taxon>
        <taxon>eudicotyledons</taxon>
        <taxon>Gunneridae</taxon>
        <taxon>Pentapetalae</taxon>
        <taxon>rosids</taxon>
        <taxon>Vitales</taxon>
        <taxon>Vitaceae</taxon>
        <taxon>Viteae</taxon>
        <taxon>Vitis</taxon>
    </lineage>
</organism>
<feature type="compositionally biased region" description="Polar residues" evidence="1">
    <location>
        <begin position="70"/>
        <end position="80"/>
    </location>
</feature>
<dbReference type="AlphaFoldDB" id="A0A438FRV7"/>
<feature type="region of interest" description="Disordered" evidence="1">
    <location>
        <begin position="59"/>
        <end position="80"/>
    </location>
</feature>